<dbReference type="RefSeq" id="WP_145916366.1">
    <property type="nucleotide sequence ID" value="NZ_DAIMMY010000079.1"/>
</dbReference>
<keyword evidence="2" id="KW-1133">Transmembrane helix</keyword>
<feature type="compositionally biased region" description="Low complexity" evidence="1">
    <location>
        <begin position="59"/>
        <end position="69"/>
    </location>
</feature>
<keyword evidence="2" id="KW-0472">Membrane</keyword>
<name>A0A7K4C2C5_9EURY</name>
<evidence type="ECO:0000256" key="1">
    <source>
        <dbReference type="SAM" id="MobiDB-lite"/>
    </source>
</evidence>
<feature type="transmembrane region" description="Helical" evidence="2">
    <location>
        <begin position="285"/>
        <end position="304"/>
    </location>
</feature>
<evidence type="ECO:0000313" key="4">
    <source>
        <dbReference type="Proteomes" id="UP000737555"/>
    </source>
</evidence>
<dbReference type="EMBL" id="JABMJE010000241">
    <property type="protein sequence ID" value="NQS79197.1"/>
    <property type="molecule type" value="Genomic_DNA"/>
</dbReference>
<dbReference type="Proteomes" id="UP000737555">
    <property type="component" value="Unassembled WGS sequence"/>
</dbReference>
<gene>
    <name evidence="3" type="ORF">HQQ74_10975</name>
</gene>
<reference evidence="3" key="1">
    <citation type="submission" date="2020-05" db="EMBL/GenBank/DDBJ databases">
        <title>The first insight into the ecology of ammonia-tolerant syntrophic propionate oxidizing bacteria.</title>
        <authorList>
            <person name="Singh A."/>
            <person name="Schnurer A."/>
            <person name="Westerholm M."/>
        </authorList>
    </citation>
    <scope>NUCLEOTIDE SEQUENCE</scope>
    <source>
        <strain evidence="3">MAG54</strain>
    </source>
</reference>
<keyword evidence="2" id="KW-0812">Transmembrane</keyword>
<evidence type="ECO:0000313" key="3">
    <source>
        <dbReference type="EMBL" id="NQS79197.1"/>
    </source>
</evidence>
<accession>A0A7K4C2C5</accession>
<feature type="region of interest" description="Disordered" evidence="1">
    <location>
        <begin position="44"/>
        <end position="85"/>
    </location>
</feature>
<sequence>MAGNLWRWRTLLVMLLVAAAAFVFPVMAQSGEPATPLNETLTWTLPPTPGETQEETPDEAPTWTLTPTPDETPEETLEETPTATPMETLEETLNETPEPVAPGDTIQVTDEPQVYDFSGLRNETASSDADESALVIELRTYEGDDPGSGEIAGTVSLGAPDTSVELDASDFNGIYGTYYPYDGETVIDKPITVEGPSGAGETANATETSSSDVMAETTTNDTIVSNETTDETANETDIDEPPATPGTDEVTTETTLVETSTAEMPTFTPMMAAEVNPDQTQAAPLSLQGVVVGLLAAAGIFLVMRRK</sequence>
<dbReference type="AlphaFoldDB" id="A0A7K4C2C5"/>
<organism evidence="3 4">
    <name type="scientific">Methanoculleus bourgensis</name>
    <dbReference type="NCBI Taxonomy" id="83986"/>
    <lineage>
        <taxon>Archaea</taxon>
        <taxon>Methanobacteriati</taxon>
        <taxon>Methanobacteriota</taxon>
        <taxon>Stenosarchaea group</taxon>
        <taxon>Methanomicrobia</taxon>
        <taxon>Methanomicrobiales</taxon>
        <taxon>Methanomicrobiaceae</taxon>
        <taxon>Methanoculleus</taxon>
    </lineage>
</organism>
<evidence type="ECO:0000256" key="2">
    <source>
        <dbReference type="SAM" id="Phobius"/>
    </source>
</evidence>
<proteinExistence type="predicted"/>
<feature type="compositionally biased region" description="Polar residues" evidence="1">
    <location>
        <begin position="203"/>
        <end position="226"/>
    </location>
</feature>
<feature type="region of interest" description="Disordered" evidence="1">
    <location>
        <begin position="189"/>
        <end position="252"/>
    </location>
</feature>
<feature type="compositionally biased region" description="Acidic residues" evidence="1">
    <location>
        <begin position="228"/>
        <end position="240"/>
    </location>
</feature>
<comment type="caution">
    <text evidence="3">The sequence shown here is derived from an EMBL/GenBank/DDBJ whole genome shotgun (WGS) entry which is preliminary data.</text>
</comment>
<protein>
    <submittedName>
        <fullName evidence="3">Uncharacterized protein</fullName>
    </submittedName>
</protein>